<dbReference type="AlphaFoldDB" id="A0A343TAI3"/>
<dbReference type="PANTHER" id="PTHR42715">
    <property type="entry name" value="BETA-GLUCOSIDASE"/>
    <property type="match status" value="1"/>
</dbReference>
<keyword evidence="8" id="KW-0119">Carbohydrate metabolism</keyword>
<dbReference type="InterPro" id="IPR001764">
    <property type="entry name" value="Glyco_hydro_3_N"/>
</dbReference>
<proteinExistence type="evidence at transcript level"/>
<dbReference type="InterPro" id="IPR050288">
    <property type="entry name" value="Cellulose_deg_GH3"/>
</dbReference>
<dbReference type="GO" id="GO:0008422">
    <property type="term" value="F:beta-glucosidase activity"/>
    <property type="evidence" value="ECO:0007669"/>
    <property type="project" value="UniProtKB-EC"/>
</dbReference>
<dbReference type="EMBL" id="MF401567">
    <property type="protein sequence ID" value="AUW34340.1"/>
    <property type="molecule type" value="mRNA"/>
</dbReference>
<accession>A0A343TAI3</accession>
<comment type="catalytic activity">
    <reaction evidence="1">
        <text>Hydrolysis of terminal, non-reducing beta-D-glucosyl residues with release of beta-D-glucose.</text>
        <dbReference type="EC" id="3.2.1.21"/>
    </reaction>
</comment>
<dbReference type="Gene3D" id="3.20.20.300">
    <property type="entry name" value="Glycoside hydrolase, family 3, N-terminal domain"/>
    <property type="match status" value="1"/>
</dbReference>
<feature type="domain" description="Fibronectin type III-like" evidence="12">
    <location>
        <begin position="835"/>
        <end position="904"/>
    </location>
</feature>
<comment type="similarity">
    <text evidence="3">Belongs to the glycosyl hydrolase 3 family.</text>
</comment>
<evidence type="ECO:0000256" key="2">
    <source>
        <dbReference type="ARBA" id="ARBA00004987"/>
    </source>
</evidence>
<organism evidence="13">
    <name type="scientific">Bjerkandera adusta</name>
    <dbReference type="NCBI Taxonomy" id="5331"/>
    <lineage>
        <taxon>Eukaryota</taxon>
        <taxon>Fungi</taxon>
        <taxon>Dikarya</taxon>
        <taxon>Basidiomycota</taxon>
        <taxon>Agaricomycotina</taxon>
        <taxon>Agaricomycetes</taxon>
        <taxon>Polyporales</taxon>
        <taxon>Phanerochaetaceae</taxon>
        <taxon>Bjerkandera</taxon>
    </lineage>
</organism>
<evidence type="ECO:0000256" key="1">
    <source>
        <dbReference type="ARBA" id="ARBA00000448"/>
    </source>
</evidence>
<evidence type="ECO:0000256" key="5">
    <source>
        <dbReference type="ARBA" id="ARBA00022801"/>
    </source>
</evidence>
<evidence type="ECO:0000256" key="11">
    <source>
        <dbReference type="SAM" id="SignalP"/>
    </source>
</evidence>
<dbReference type="EC" id="3.2.1.21" evidence="4"/>
<dbReference type="Pfam" id="PF14310">
    <property type="entry name" value="Fn3-like"/>
    <property type="match status" value="1"/>
</dbReference>
<dbReference type="InterPro" id="IPR017853">
    <property type="entry name" value="GH"/>
</dbReference>
<evidence type="ECO:0000256" key="3">
    <source>
        <dbReference type="ARBA" id="ARBA00005336"/>
    </source>
</evidence>
<feature type="chain" id="PRO_5016575533" description="beta-glucosidase" evidence="11">
    <location>
        <begin position="25"/>
        <end position="915"/>
    </location>
</feature>
<dbReference type="InterPro" id="IPR013783">
    <property type="entry name" value="Ig-like_fold"/>
</dbReference>
<protein>
    <recommendedName>
        <fullName evidence="4">beta-glucosidase</fullName>
        <ecNumber evidence="4">3.2.1.21</ecNumber>
    </recommendedName>
</protein>
<dbReference type="Pfam" id="PF01915">
    <property type="entry name" value="Glyco_hydro_3_C"/>
    <property type="match status" value="1"/>
</dbReference>
<evidence type="ECO:0000256" key="6">
    <source>
        <dbReference type="ARBA" id="ARBA00023001"/>
    </source>
</evidence>
<keyword evidence="7" id="KW-0325">Glycoprotein</keyword>
<dbReference type="PANTHER" id="PTHR42715:SF2">
    <property type="entry name" value="BETA-GLUCOSIDASE F-RELATED"/>
    <property type="match status" value="1"/>
</dbReference>
<dbReference type="SMART" id="SM01217">
    <property type="entry name" value="Fn3_like"/>
    <property type="match status" value="1"/>
</dbReference>
<dbReference type="Pfam" id="PF00933">
    <property type="entry name" value="Glyco_hydro_3"/>
    <property type="match status" value="1"/>
</dbReference>
<dbReference type="SUPFAM" id="SSF51445">
    <property type="entry name" value="(Trans)glycosidases"/>
    <property type="match status" value="1"/>
</dbReference>
<evidence type="ECO:0000256" key="10">
    <source>
        <dbReference type="ARBA" id="ARBA00023326"/>
    </source>
</evidence>
<dbReference type="PRINTS" id="PR00133">
    <property type="entry name" value="GLHYDRLASE3"/>
</dbReference>
<dbReference type="GO" id="GO:0030245">
    <property type="term" value="P:cellulose catabolic process"/>
    <property type="evidence" value="ECO:0007669"/>
    <property type="project" value="UniProtKB-KW"/>
</dbReference>
<name>A0A343TAI3_9APHY</name>
<dbReference type="InterPro" id="IPR026891">
    <property type="entry name" value="Fn3-like"/>
</dbReference>
<evidence type="ECO:0000313" key="13">
    <source>
        <dbReference type="EMBL" id="AUW34340.1"/>
    </source>
</evidence>
<keyword evidence="6" id="KW-0136">Cellulose degradation</keyword>
<dbReference type="InterPro" id="IPR002772">
    <property type="entry name" value="Glyco_hydro_3_C"/>
</dbReference>
<dbReference type="Gene3D" id="2.60.40.10">
    <property type="entry name" value="Immunoglobulins"/>
    <property type="match status" value="1"/>
</dbReference>
<evidence type="ECO:0000256" key="8">
    <source>
        <dbReference type="ARBA" id="ARBA00023277"/>
    </source>
</evidence>
<comment type="pathway">
    <text evidence="2">Glycan metabolism; cellulose degradation.</text>
</comment>
<feature type="signal peptide" evidence="11">
    <location>
        <begin position="1"/>
        <end position="24"/>
    </location>
</feature>
<reference evidence="13" key="1">
    <citation type="submission" date="2017-06" db="EMBL/GenBank/DDBJ databases">
        <title>BadGluc, a new detergent grade b-glucosidase from the basidiomycete Bjerkandera adusta.</title>
        <authorList>
            <person name="Behrens C.J."/>
            <person name="Krahe N.K."/>
            <person name="Linke D."/>
            <person name="Berger R.G."/>
        </authorList>
    </citation>
    <scope>NUCLEOTIDE SEQUENCE</scope>
</reference>
<evidence type="ECO:0000256" key="7">
    <source>
        <dbReference type="ARBA" id="ARBA00023180"/>
    </source>
</evidence>
<keyword evidence="9" id="KW-0326">Glycosidase</keyword>
<dbReference type="FunFam" id="3.40.50.1700:FF:000003">
    <property type="entry name" value="Probable beta-glucosidase"/>
    <property type="match status" value="1"/>
</dbReference>
<keyword evidence="10" id="KW-0624">Polysaccharide degradation</keyword>
<dbReference type="SUPFAM" id="SSF52279">
    <property type="entry name" value="Beta-D-glucan exohydrolase, C-terminal domain"/>
    <property type="match status" value="1"/>
</dbReference>
<dbReference type="InterPro" id="IPR036962">
    <property type="entry name" value="Glyco_hydro_3_N_sf"/>
</dbReference>
<keyword evidence="5" id="KW-0378">Hydrolase</keyword>
<evidence type="ECO:0000256" key="4">
    <source>
        <dbReference type="ARBA" id="ARBA00012744"/>
    </source>
</evidence>
<sequence>MKLKLTTGLSAAHALLQLAALVAAVPQAASSADTASSSLSLADPSTALSLSVSSAATASASSAISTAFSASSSAAVSGSASLSSASVSSAPASTSVLSSAAATSVVSSANVTSSAVSSAAATTTAAPSLETGIITIPISPVPFTPFPVPSDTPIPGVFVETDPANPPPVEKAPGLGGASPDFGQAWKSAHAKAKKKIASYSLDDKVALATGVGWMAGLCVGNIRAVQDFPGLCLEDSPLGVRDADFVTAFSTGVTTASTWKRSLMRTRGLFMGREHKGKGVHVALGPMMNLGRIAQGGRNWEGFGADPFLAGEAAYETILGMQEGGVQACAKHYINNEQEHKRTTESSNVDDRTQHELYAHPFMRSVQAGVASVMCSYNLINDTYACENDKMLNDVLKREFGFQGYVMSDWQAQHSTMSAVAGLDMTMPGDITFQSGTFWWGQNLTDFVKNGTIAEARVDDMATRIVAGWYLLGQDKSYPNVSFNAFDFLDEATNQHVDVQDDHFKVVREIGAAGAVLLKNRDNTLPLIKPRNIVIVGDDSGPALRGPNGFSDRGGDDGILAMGWGSGTAQYPYLIDPLSAIQNRAIKDHTTVTWWRDNFDLAGAGGAVQGQEVAIVFVNSDSGEGYITVDGNEGDRKNLTLWQNADALIAAVAANNKNTVVVTHSVGPNIVEPWIGHPNITALIWAGVSGQEAGNSIVDVLYGDYNPSGRLPYTIAKSPEDYSAQLVSGGGDTDILSIPYTEGLMIDYRHFDANNIEPRFEFGFGLSYTTFNYSSLRTSTIKQTDSNAASLEKAWAAGKATPIAVGSTTAAWLHRPLVKVQFEITNTGKRAGTEIPQLYVHHPASSGEPPSVLKGFADVDIKPGQSKTVTLTLSRYDLSIWDVTAQGWKKPEGKITFSVGASSRDFRLKGSIPV</sequence>
<evidence type="ECO:0000259" key="12">
    <source>
        <dbReference type="SMART" id="SM01217"/>
    </source>
</evidence>
<evidence type="ECO:0000256" key="9">
    <source>
        <dbReference type="ARBA" id="ARBA00023295"/>
    </source>
</evidence>
<keyword evidence="11" id="KW-0732">Signal</keyword>
<dbReference type="FunFam" id="3.20.20.300:FF:000002">
    <property type="entry name" value="Probable beta-glucosidase"/>
    <property type="match status" value="1"/>
</dbReference>
<dbReference type="InterPro" id="IPR036881">
    <property type="entry name" value="Glyco_hydro_3_C_sf"/>
</dbReference>
<dbReference type="Gene3D" id="3.40.50.1700">
    <property type="entry name" value="Glycoside hydrolase family 3 C-terminal domain"/>
    <property type="match status" value="1"/>
</dbReference>